<evidence type="ECO:0000313" key="1">
    <source>
        <dbReference type="EMBL" id="SDO71468.1"/>
    </source>
</evidence>
<organism evidence="1 2">
    <name type="scientific">Halomonas shengliensis</name>
    <dbReference type="NCBI Taxonomy" id="419597"/>
    <lineage>
        <taxon>Bacteria</taxon>
        <taxon>Pseudomonadati</taxon>
        <taxon>Pseudomonadota</taxon>
        <taxon>Gammaproteobacteria</taxon>
        <taxon>Oceanospirillales</taxon>
        <taxon>Halomonadaceae</taxon>
        <taxon>Halomonas</taxon>
    </lineage>
</organism>
<evidence type="ECO:0000313" key="2">
    <source>
        <dbReference type="Proteomes" id="UP000199075"/>
    </source>
</evidence>
<dbReference type="STRING" id="419597.SAMN04487957_110101"/>
<dbReference type="Proteomes" id="UP000199075">
    <property type="component" value="Unassembled WGS sequence"/>
</dbReference>
<proteinExistence type="predicted"/>
<dbReference type="RefSeq" id="WP_089680316.1">
    <property type="nucleotide sequence ID" value="NZ_FNIV01000010.1"/>
</dbReference>
<protein>
    <submittedName>
        <fullName evidence="1">Uncharacterized protein</fullName>
    </submittedName>
</protein>
<reference evidence="2" key="1">
    <citation type="submission" date="2016-10" db="EMBL/GenBank/DDBJ databases">
        <authorList>
            <person name="Varghese N."/>
            <person name="Submissions S."/>
        </authorList>
    </citation>
    <scope>NUCLEOTIDE SEQUENCE [LARGE SCALE GENOMIC DNA]</scope>
    <source>
        <strain evidence="2">CGMCC 1.6444</strain>
    </source>
</reference>
<keyword evidence="2" id="KW-1185">Reference proteome</keyword>
<name>A0A1H0LTE2_9GAMM</name>
<sequence>MTTVTAQAAERMILNVEISERGHPQRRGRLRLATIRPPHRKAFLDGLAVDLGNRYWVRRI</sequence>
<dbReference type="AlphaFoldDB" id="A0A1H0LTE2"/>
<gene>
    <name evidence="1" type="ORF">SAMN04487957_110101</name>
</gene>
<dbReference type="EMBL" id="FNIV01000010">
    <property type="protein sequence ID" value="SDO71468.1"/>
    <property type="molecule type" value="Genomic_DNA"/>
</dbReference>
<accession>A0A1H0LTE2</accession>